<name>A0ABQ8DKN5_BRANA</name>
<comment type="caution">
    <text evidence="7">The sequence shown here is derived from an EMBL/GenBank/DDBJ whole genome shotgun (WGS) entry which is preliminary data.</text>
</comment>
<organism evidence="7 8">
    <name type="scientific">Brassica napus</name>
    <name type="common">Rape</name>
    <dbReference type="NCBI Taxonomy" id="3708"/>
    <lineage>
        <taxon>Eukaryota</taxon>
        <taxon>Viridiplantae</taxon>
        <taxon>Streptophyta</taxon>
        <taxon>Embryophyta</taxon>
        <taxon>Tracheophyta</taxon>
        <taxon>Spermatophyta</taxon>
        <taxon>Magnoliopsida</taxon>
        <taxon>eudicotyledons</taxon>
        <taxon>Gunneridae</taxon>
        <taxon>Pentapetalae</taxon>
        <taxon>rosids</taxon>
        <taxon>malvids</taxon>
        <taxon>Brassicales</taxon>
        <taxon>Brassicaceae</taxon>
        <taxon>Brassiceae</taxon>
        <taxon>Brassica</taxon>
    </lineage>
</organism>
<dbReference type="Gene3D" id="3.40.50.300">
    <property type="entry name" value="P-loop containing nucleotide triphosphate hydrolases"/>
    <property type="match status" value="1"/>
</dbReference>
<dbReference type="PANTHER" id="PTHR11088:SF82">
    <property type="entry name" value="TRNA DIMETHYLALLYLTRANSFERASE 2"/>
    <property type="match status" value="1"/>
</dbReference>
<keyword evidence="2 6" id="KW-0808">Transferase</keyword>
<keyword evidence="5 6" id="KW-0067">ATP-binding</keyword>
<dbReference type="Proteomes" id="UP000824890">
    <property type="component" value="Unassembled WGS sequence"/>
</dbReference>
<dbReference type="SUPFAM" id="SSF52540">
    <property type="entry name" value="P-loop containing nucleoside triphosphate hydrolases"/>
    <property type="match status" value="1"/>
</dbReference>
<dbReference type="Gene3D" id="1.10.20.140">
    <property type="match status" value="1"/>
</dbReference>
<proteinExistence type="inferred from homology"/>
<protein>
    <recommendedName>
        <fullName evidence="9">RAB6-interacting golgin</fullName>
    </recommendedName>
</protein>
<dbReference type="PANTHER" id="PTHR11088">
    <property type="entry name" value="TRNA DIMETHYLALLYLTRANSFERASE"/>
    <property type="match status" value="1"/>
</dbReference>
<keyword evidence="3" id="KW-0203">Cytokinin biosynthesis</keyword>
<evidence type="ECO:0000256" key="1">
    <source>
        <dbReference type="ARBA" id="ARBA00005842"/>
    </source>
</evidence>
<sequence>FHKYQFHIPRFALAQEPSKIFKYQTQHCAENNMILESQGERKDFGGTMATTRQILQQPQSPFIQRIKSSGTISINGSPMNDDKEEDFSRSSLALFKAKEDEIERRKMEVRDRVQTKLGLAEEATRRLAEIREELESLTDPMRKEISAIRKRVDAINRELKPLGQSCQKKEKEFKEALEAYNEKNKEKAMFVSKLVELVTESEKLRMTKLEKLSKIIDISFACLCDQVLFPDLAEKYIQILFSIVFSVGNVFCYFAKTLKPLLVCILFIIRQIQSCRDELQTESVSAMSLNPSNGGIDEAKMKKKAKVVVIMGPTGSGKSKLAVDLASHFPVEIINADAMQIYSGLDVLTNKVTVNEQKGVTHHLLGTVSPDLEFTAKDFRDSTIPLIEEILSRNHVPVLVGGTNYYIQALVSKFLLEDSKEDVDECCSNVAAEGLDVESISGRDDLSHGYDLLKELDPVAANRVHPNNHRKINQYLSLHASRGVLPSKLYQENAAENWGCINASSRFDYCLICMDAETTVLDEYVGQRVDSMVDAGLLDEVYDIYKPGADYTRGLRQSIGVREFEDFLKTYLPDTNSSANDKALKENLRKILDSPKDDKLRVMLEEAIDSVKLNTRRLLRRQKRRINRLETVFGWNIHHVNATECLLSKSEEPWDVQVVKPATEILRSFLKTETELSHDSTLRKSMERDLWSQYVCEACGNKVLRGRHEWDHHTQGRVHRKRTARFKKAQNFENREKQEEEEVGICRETS</sequence>
<dbReference type="EMBL" id="JAGKQM010000004">
    <property type="protein sequence ID" value="KAH0929921.1"/>
    <property type="molecule type" value="Genomic_DNA"/>
</dbReference>
<dbReference type="Pfam" id="PF04949">
    <property type="entry name" value="Transcrip_act"/>
    <property type="match status" value="1"/>
</dbReference>
<reference evidence="7 8" key="1">
    <citation type="submission" date="2021-05" db="EMBL/GenBank/DDBJ databases">
        <title>Genome Assembly of Synthetic Allotetraploid Brassica napus Reveals Homoeologous Exchanges between Subgenomes.</title>
        <authorList>
            <person name="Davis J.T."/>
        </authorList>
    </citation>
    <scope>NUCLEOTIDE SEQUENCE [LARGE SCALE GENOMIC DNA]</scope>
    <source>
        <strain evidence="8">cv. Da-Ae</strain>
        <tissue evidence="7">Seedling</tissue>
    </source>
</reference>
<evidence type="ECO:0000256" key="2">
    <source>
        <dbReference type="ARBA" id="ARBA00022679"/>
    </source>
</evidence>
<dbReference type="InterPro" id="IPR007033">
    <property type="entry name" value="GORAB"/>
</dbReference>
<comment type="similarity">
    <text evidence="1 6">Belongs to the IPP transferase family.</text>
</comment>
<dbReference type="HAMAP" id="MF_00185">
    <property type="entry name" value="IPP_trans"/>
    <property type="match status" value="1"/>
</dbReference>
<evidence type="ECO:0008006" key="9">
    <source>
        <dbReference type="Google" id="ProtNLM"/>
    </source>
</evidence>
<dbReference type="InterPro" id="IPR027417">
    <property type="entry name" value="P-loop_NTPase"/>
</dbReference>
<evidence type="ECO:0000256" key="3">
    <source>
        <dbReference type="ARBA" id="ARBA00022712"/>
    </source>
</evidence>
<dbReference type="NCBIfam" id="TIGR00174">
    <property type="entry name" value="miaA"/>
    <property type="match status" value="1"/>
</dbReference>
<dbReference type="Pfam" id="PF01715">
    <property type="entry name" value="IPPT"/>
    <property type="match status" value="1"/>
</dbReference>
<evidence type="ECO:0000313" key="8">
    <source>
        <dbReference type="Proteomes" id="UP000824890"/>
    </source>
</evidence>
<dbReference type="InterPro" id="IPR039657">
    <property type="entry name" value="Dimethylallyltransferase"/>
</dbReference>
<dbReference type="InterPro" id="IPR018022">
    <property type="entry name" value="IPT"/>
</dbReference>
<evidence type="ECO:0000313" key="7">
    <source>
        <dbReference type="EMBL" id="KAH0929921.1"/>
    </source>
</evidence>
<feature type="non-terminal residue" evidence="7">
    <location>
        <position position="1"/>
    </location>
</feature>
<dbReference type="Gene3D" id="3.30.160.60">
    <property type="entry name" value="Classic Zinc Finger"/>
    <property type="match status" value="1"/>
</dbReference>
<evidence type="ECO:0000256" key="6">
    <source>
        <dbReference type="RuleBase" id="RU003785"/>
    </source>
</evidence>
<keyword evidence="8" id="KW-1185">Reference proteome</keyword>
<keyword evidence="4 6" id="KW-0547">Nucleotide-binding</keyword>
<evidence type="ECO:0000256" key="4">
    <source>
        <dbReference type="ARBA" id="ARBA00022741"/>
    </source>
</evidence>
<gene>
    <name evidence="7" type="ORF">HID58_015648</name>
</gene>
<evidence type="ECO:0000256" key="5">
    <source>
        <dbReference type="ARBA" id="ARBA00022840"/>
    </source>
</evidence>
<accession>A0ABQ8DKN5</accession>